<evidence type="ECO:0000313" key="2">
    <source>
        <dbReference type="Proteomes" id="UP000269154"/>
    </source>
</evidence>
<name>A0A3N6MKH8_9CYAN</name>
<organism evidence="1 2">
    <name type="scientific">Okeania hirsuta</name>
    <dbReference type="NCBI Taxonomy" id="1458930"/>
    <lineage>
        <taxon>Bacteria</taxon>
        <taxon>Bacillati</taxon>
        <taxon>Cyanobacteriota</taxon>
        <taxon>Cyanophyceae</taxon>
        <taxon>Oscillatoriophycideae</taxon>
        <taxon>Oscillatoriales</taxon>
        <taxon>Microcoleaceae</taxon>
        <taxon>Okeania</taxon>
    </lineage>
</organism>
<accession>A0A3N6MKH8</accession>
<reference evidence="1 2" key="1">
    <citation type="journal article" date="2018" name="ACS Chem. Biol.">
        <title>Ketoreductase domain dysfunction expands chemodiversity: malyngamide biosynthesis in the cyanobacterium Okeania hirsuta.</title>
        <authorList>
            <person name="Moss N.A."/>
            <person name="Leao T."/>
            <person name="Rankin M."/>
            <person name="McCullough T.M."/>
            <person name="Qu P."/>
            <person name="Korobeynikov A."/>
            <person name="Smith J.L."/>
            <person name="Gerwick L."/>
            <person name="Gerwick W.H."/>
        </authorList>
    </citation>
    <scope>NUCLEOTIDE SEQUENCE [LARGE SCALE GENOMIC DNA]</scope>
    <source>
        <strain evidence="1 2">PAB10Feb10-1</strain>
    </source>
</reference>
<comment type="caution">
    <text evidence="1">The sequence shown here is derived from an EMBL/GenBank/DDBJ whole genome shotgun (WGS) entry which is preliminary data.</text>
</comment>
<sequence length="123" mass="14154">MSVGIVCVKVSVDIYKKFKFFSCLLPDELLPVAYLLYKTDATGHEIKDVGIVALSRLERFFPLFVDIYKKFKFFSCLLPDELLPVAYLLYKTDATGHEIKDVGIVALSRLERFFSLFRDNSSR</sequence>
<gene>
    <name evidence="1" type="ORF">D5R40_24075</name>
</gene>
<protein>
    <submittedName>
        <fullName evidence="1">Uncharacterized protein</fullName>
    </submittedName>
</protein>
<dbReference type="AlphaFoldDB" id="A0A3N6MKH8"/>
<proteinExistence type="predicted"/>
<evidence type="ECO:0000313" key="1">
    <source>
        <dbReference type="EMBL" id="RQH30160.1"/>
    </source>
</evidence>
<dbReference type="EMBL" id="RCBY01000181">
    <property type="protein sequence ID" value="RQH30160.1"/>
    <property type="molecule type" value="Genomic_DNA"/>
</dbReference>
<dbReference type="RefSeq" id="WP_124147854.1">
    <property type="nucleotide sequence ID" value="NZ_CAWOKI010000325.1"/>
</dbReference>
<dbReference type="Proteomes" id="UP000269154">
    <property type="component" value="Unassembled WGS sequence"/>
</dbReference>
<keyword evidence="2" id="KW-1185">Reference proteome</keyword>